<dbReference type="EMBL" id="WLZY01000002">
    <property type="protein sequence ID" value="NDL56875.1"/>
    <property type="molecule type" value="Genomic_DNA"/>
</dbReference>
<dbReference type="Proteomes" id="UP000460435">
    <property type="component" value="Unassembled WGS sequence"/>
</dbReference>
<evidence type="ECO:0000313" key="1">
    <source>
        <dbReference type="EMBL" id="NDL56875.1"/>
    </source>
</evidence>
<proteinExistence type="predicted"/>
<organism evidence="1 2">
    <name type="scientific">Phytoactinopolyspora mesophila</name>
    <dbReference type="NCBI Taxonomy" id="2650750"/>
    <lineage>
        <taxon>Bacteria</taxon>
        <taxon>Bacillati</taxon>
        <taxon>Actinomycetota</taxon>
        <taxon>Actinomycetes</taxon>
        <taxon>Jiangellales</taxon>
        <taxon>Jiangellaceae</taxon>
        <taxon>Phytoactinopolyspora</taxon>
    </lineage>
</organism>
<dbReference type="CDD" id="cd08861">
    <property type="entry name" value="OtcD1_ARO-CYC_like"/>
    <property type="match status" value="2"/>
</dbReference>
<reference evidence="1 2" key="1">
    <citation type="submission" date="2019-11" db="EMBL/GenBank/DDBJ databases">
        <authorList>
            <person name="Li X.-J."/>
            <person name="Feng X.-M."/>
        </authorList>
    </citation>
    <scope>NUCLEOTIDE SEQUENCE [LARGE SCALE GENOMIC DNA]</scope>
    <source>
        <strain evidence="1 2">XMNu-373</strain>
    </source>
</reference>
<name>A0A7K3M0P4_9ACTN</name>
<dbReference type="Pfam" id="PF10604">
    <property type="entry name" value="Polyketide_cyc2"/>
    <property type="match status" value="1"/>
</dbReference>
<dbReference type="Gene3D" id="3.30.530.20">
    <property type="match status" value="2"/>
</dbReference>
<dbReference type="SUPFAM" id="SSF55961">
    <property type="entry name" value="Bet v1-like"/>
    <property type="match status" value="2"/>
</dbReference>
<evidence type="ECO:0000313" key="2">
    <source>
        <dbReference type="Proteomes" id="UP000460435"/>
    </source>
</evidence>
<accession>A0A7K3M0P4</accession>
<sequence>MNSPDRREVEHEITVAAPAAAVYGVIADVRHWPEMFPPTVHAEYVERNGREERIRIWATANGEAKSWTSRRMLDGEQFRIDFRQEVSTAPVAEMGGTWLVEPLSPRESRVRLLHYFRAVDDDPASLSWIDRAVDTNSHAELAALKNSVELAADDQGGCKLSFEDTIRAEATAKDMYDFINEAQLWDERLPHVSWVSLSESAPGLQTLTMDTRTKDGDTHRTESVRVCLPNHTIVYKQITLPALLALHTGSWRFVETESGVIATSRHTVVIDPEKVTDVLGADADVAKAREFIRNALGANSRATLGHAREYAESRR</sequence>
<keyword evidence="2" id="KW-1185">Reference proteome</keyword>
<gene>
    <name evidence="1" type="ORF">F7O44_07300</name>
</gene>
<protein>
    <submittedName>
        <fullName evidence="1">Cyclase</fullName>
    </submittedName>
</protein>
<dbReference type="RefSeq" id="WP_162449576.1">
    <property type="nucleotide sequence ID" value="NZ_WLZY01000002.1"/>
</dbReference>
<dbReference type="InterPro" id="IPR023393">
    <property type="entry name" value="START-like_dom_sf"/>
</dbReference>
<comment type="caution">
    <text evidence="1">The sequence shown here is derived from an EMBL/GenBank/DDBJ whole genome shotgun (WGS) entry which is preliminary data.</text>
</comment>
<dbReference type="InterPro" id="IPR019587">
    <property type="entry name" value="Polyketide_cyclase/dehydratase"/>
</dbReference>
<dbReference type="AlphaFoldDB" id="A0A7K3M0P4"/>